<sequence>MTASFVVVDTLCASCNGRGTDRKSVSGHCLSCRGTGKIALLNEVGTRAVERAETLAWLSRRGAGVAA</sequence>
<dbReference type="SUPFAM" id="SSF57938">
    <property type="entry name" value="DnaJ/Hsp40 cysteine-rich domain"/>
    <property type="match status" value="1"/>
</dbReference>
<dbReference type="STRING" id="641025.SAMN05421507_10432"/>
<protein>
    <submittedName>
        <fullName evidence="1">Uncharacterized protein</fullName>
    </submittedName>
</protein>
<evidence type="ECO:0000313" key="1">
    <source>
        <dbReference type="EMBL" id="SDO81075.1"/>
    </source>
</evidence>
<dbReference type="EMBL" id="FNIX01000004">
    <property type="protein sequence ID" value="SDO81075.1"/>
    <property type="molecule type" value="Genomic_DNA"/>
</dbReference>
<proteinExistence type="predicted"/>
<dbReference type="InterPro" id="IPR036410">
    <property type="entry name" value="HSP_DnaJ_Cys-rich_dom_sf"/>
</dbReference>
<name>A0A1H0ML83_9PSEU</name>
<organism evidence="1 2">
    <name type="scientific">Lentzea jiangxiensis</name>
    <dbReference type="NCBI Taxonomy" id="641025"/>
    <lineage>
        <taxon>Bacteria</taxon>
        <taxon>Bacillati</taxon>
        <taxon>Actinomycetota</taxon>
        <taxon>Actinomycetes</taxon>
        <taxon>Pseudonocardiales</taxon>
        <taxon>Pseudonocardiaceae</taxon>
        <taxon>Lentzea</taxon>
    </lineage>
</organism>
<dbReference type="Proteomes" id="UP000199691">
    <property type="component" value="Unassembled WGS sequence"/>
</dbReference>
<dbReference type="Gene3D" id="6.20.20.10">
    <property type="match status" value="1"/>
</dbReference>
<gene>
    <name evidence="1" type="ORF">SAMN05421507_10432</name>
</gene>
<evidence type="ECO:0000313" key="2">
    <source>
        <dbReference type="Proteomes" id="UP000199691"/>
    </source>
</evidence>
<keyword evidence="2" id="KW-1185">Reference proteome</keyword>
<reference evidence="2" key="1">
    <citation type="submission" date="2016-10" db="EMBL/GenBank/DDBJ databases">
        <authorList>
            <person name="Varghese N."/>
            <person name="Submissions S."/>
        </authorList>
    </citation>
    <scope>NUCLEOTIDE SEQUENCE [LARGE SCALE GENOMIC DNA]</scope>
    <source>
        <strain evidence="2">CGMCC 4.6609</strain>
    </source>
</reference>
<dbReference type="AlphaFoldDB" id="A0A1H0ML83"/>
<dbReference type="RefSeq" id="WP_143022645.1">
    <property type="nucleotide sequence ID" value="NZ_FNIX01000004.1"/>
</dbReference>
<accession>A0A1H0ML83</accession>